<gene>
    <name evidence="11" type="ORF">ENR64_21285</name>
</gene>
<keyword evidence="4" id="KW-1003">Cell membrane</keyword>
<keyword evidence="8" id="KW-0472">Membrane</keyword>
<proteinExistence type="inferred from homology"/>
<keyword evidence="3" id="KW-0813">Transport</keyword>
<dbReference type="PANTHER" id="PTHR30386:SF26">
    <property type="entry name" value="TRANSPORT PROTEIN COMB"/>
    <property type="match status" value="1"/>
</dbReference>
<dbReference type="EMBL" id="DSRU01000306">
    <property type="protein sequence ID" value="HFN00228.1"/>
    <property type="molecule type" value="Genomic_DNA"/>
</dbReference>
<evidence type="ECO:0000256" key="2">
    <source>
        <dbReference type="ARBA" id="ARBA00009477"/>
    </source>
</evidence>
<evidence type="ECO:0000256" key="5">
    <source>
        <dbReference type="ARBA" id="ARBA00022519"/>
    </source>
</evidence>
<keyword evidence="5" id="KW-0997">Cell inner membrane</keyword>
<protein>
    <submittedName>
        <fullName evidence="11">HlyD family type I secretion periplasmic adaptor subunit</fullName>
    </submittedName>
</protein>
<dbReference type="SUPFAM" id="SSF111369">
    <property type="entry name" value="HlyD-like secretion proteins"/>
    <property type="match status" value="1"/>
</dbReference>
<evidence type="ECO:0000256" key="8">
    <source>
        <dbReference type="ARBA" id="ARBA00023136"/>
    </source>
</evidence>
<feature type="coiled-coil region" evidence="9">
    <location>
        <begin position="182"/>
        <end position="289"/>
    </location>
</feature>
<dbReference type="GO" id="GO:0015031">
    <property type="term" value="P:protein transport"/>
    <property type="evidence" value="ECO:0007669"/>
    <property type="project" value="InterPro"/>
</dbReference>
<dbReference type="Gene3D" id="2.40.30.170">
    <property type="match status" value="1"/>
</dbReference>
<dbReference type="PRINTS" id="PR01490">
    <property type="entry name" value="RTXTOXIND"/>
</dbReference>
<evidence type="ECO:0000256" key="6">
    <source>
        <dbReference type="ARBA" id="ARBA00022692"/>
    </source>
</evidence>
<reference evidence="11" key="1">
    <citation type="journal article" date="2020" name="mSystems">
        <title>Genome- and Community-Level Interaction Insights into Carbon Utilization and Element Cycling Functions of Hydrothermarchaeota in Hydrothermal Sediment.</title>
        <authorList>
            <person name="Zhou Z."/>
            <person name="Liu Y."/>
            <person name="Xu W."/>
            <person name="Pan J."/>
            <person name="Luo Z.H."/>
            <person name="Li M."/>
        </authorList>
    </citation>
    <scope>NUCLEOTIDE SEQUENCE [LARGE SCALE GENOMIC DNA]</scope>
    <source>
        <strain evidence="11">SpSt-418</strain>
    </source>
</reference>
<evidence type="ECO:0000256" key="3">
    <source>
        <dbReference type="ARBA" id="ARBA00022448"/>
    </source>
</evidence>
<feature type="domain" description="AprE-like beta-barrel" evidence="10">
    <location>
        <begin position="358"/>
        <end position="447"/>
    </location>
</feature>
<evidence type="ECO:0000256" key="1">
    <source>
        <dbReference type="ARBA" id="ARBA00004377"/>
    </source>
</evidence>
<sequence>MKVSISSSPAQSRQVRQRLANPQESLSYELGKAVQELPPLYTRLLAGGISVLVFGTLLWAHFSKIDEVAITNGEVIPSTQVRPVRALNPGSIQTINVKDGDVVKKGQVLVLLDPAEAESEVKRLQDNARIMQQDIARLEAENRGDRTSAAPLQNQLLVARLNQYQTERAAAIAEANRQLAIASEARDRLARFEGNLKNAQISLQKTREILVKAQEREESLRGLVEQSIVPRLDYNQAQQQVIQASSQVTQAEDQVLSIEKEVDAQRSRIRQAEDAYRSAASKANSLTAQRQSEILTNLTRRKEEYTNLSGQLKTAKLQNDRNTVEAPFDGTVYSVKATRGPVQTGEELLSIVPKDEKLVLEVKVLNRDIGFISKGMRAKVKMASFPYQEFGIIDGEVLQVSPNAIADKDLGPVFPTRILLKQSTINVKGQPVDITPGMVASAEIVTRKKSVLSFMTEPITRRFNEAFSVR</sequence>
<dbReference type="NCBIfam" id="TIGR01843">
    <property type="entry name" value="type_I_hlyD"/>
    <property type="match status" value="1"/>
</dbReference>
<comment type="subcellular location">
    <subcellularLocation>
        <location evidence="1">Cell inner membrane</location>
        <topology evidence="1">Single-pass membrane protein</topology>
    </subcellularLocation>
</comment>
<keyword evidence="9" id="KW-0175">Coiled coil</keyword>
<name>A0A7C3KHR1_9CYAN</name>
<keyword evidence="7" id="KW-1133">Transmembrane helix</keyword>
<dbReference type="InterPro" id="IPR010129">
    <property type="entry name" value="T1SS_HlyD"/>
</dbReference>
<evidence type="ECO:0000313" key="11">
    <source>
        <dbReference type="EMBL" id="HFN00228.1"/>
    </source>
</evidence>
<dbReference type="PANTHER" id="PTHR30386">
    <property type="entry name" value="MEMBRANE FUSION SUBUNIT OF EMRAB-TOLC MULTIDRUG EFFLUX PUMP"/>
    <property type="match status" value="1"/>
</dbReference>
<dbReference type="Pfam" id="PF26002">
    <property type="entry name" value="Beta-barrel_AprE"/>
    <property type="match status" value="1"/>
</dbReference>
<dbReference type="Gene3D" id="2.40.50.100">
    <property type="match status" value="1"/>
</dbReference>
<dbReference type="InterPro" id="IPR050739">
    <property type="entry name" value="MFP"/>
</dbReference>
<evidence type="ECO:0000259" key="10">
    <source>
        <dbReference type="Pfam" id="PF26002"/>
    </source>
</evidence>
<organism evidence="11">
    <name type="scientific">Oscillatoriales cyanobacterium SpSt-418</name>
    <dbReference type="NCBI Taxonomy" id="2282169"/>
    <lineage>
        <taxon>Bacteria</taxon>
        <taxon>Bacillati</taxon>
        <taxon>Cyanobacteriota</taxon>
        <taxon>Cyanophyceae</taxon>
        <taxon>Oscillatoriophycideae</taxon>
        <taxon>Oscillatoriales</taxon>
    </lineage>
</organism>
<comment type="similarity">
    <text evidence="2">Belongs to the membrane fusion protein (MFP) (TC 8.A.1) family.</text>
</comment>
<comment type="caution">
    <text evidence="11">The sequence shown here is derived from an EMBL/GenBank/DDBJ whole genome shotgun (WGS) entry which is preliminary data.</text>
</comment>
<accession>A0A7C3KHR1</accession>
<dbReference type="GO" id="GO:0005886">
    <property type="term" value="C:plasma membrane"/>
    <property type="evidence" value="ECO:0007669"/>
    <property type="project" value="UniProtKB-SubCell"/>
</dbReference>
<evidence type="ECO:0000256" key="9">
    <source>
        <dbReference type="SAM" id="Coils"/>
    </source>
</evidence>
<keyword evidence="6" id="KW-0812">Transmembrane</keyword>
<evidence type="ECO:0000256" key="7">
    <source>
        <dbReference type="ARBA" id="ARBA00022989"/>
    </source>
</evidence>
<dbReference type="InterPro" id="IPR058982">
    <property type="entry name" value="Beta-barrel_AprE"/>
</dbReference>
<dbReference type="AlphaFoldDB" id="A0A7C3KHR1"/>
<dbReference type="Gene3D" id="1.10.287.470">
    <property type="entry name" value="Helix hairpin bin"/>
    <property type="match status" value="1"/>
</dbReference>
<evidence type="ECO:0000256" key="4">
    <source>
        <dbReference type="ARBA" id="ARBA00022475"/>
    </source>
</evidence>